<dbReference type="GO" id="GO:0015297">
    <property type="term" value="F:antiporter activity"/>
    <property type="evidence" value="ECO:0007669"/>
    <property type="project" value="UniProtKB-KW"/>
</dbReference>
<feature type="transmembrane region" description="Helical" evidence="13">
    <location>
        <begin position="239"/>
        <end position="264"/>
    </location>
</feature>
<dbReference type="InterPro" id="IPR002528">
    <property type="entry name" value="MATE_fam"/>
</dbReference>
<dbReference type="RefSeq" id="WP_117895410.1">
    <property type="nucleotide sequence ID" value="NZ_CABJCV010000015.1"/>
</dbReference>
<keyword evidence="8 13" id="KW-0812">Transmembrane</keyword>
<comment type="caution">
    <text evidence="14">The sequence shown here is derived from an EMBL/GenBank/DDBJ whole genome shotgun (WGS) entry which is preliminary data.</text>
</comment>
<evidence type="ECO:0000256" key="6">
    <source>
        <dbReference type="ARBA" id="ARBA00022449"/>
    </source>
</evidence>
<evidence type="ECO:0000256" key="10">
    <source>
        <dbReference type="ARBA" id="ARBA00023065"/>
    </source>
</evidence>
<dbReference type="AlphaFoldDB" id="A0A412FW38"/>
<evidence type="ECO:0000256" key="7">
    <source>
        <dbReference type="ARBA" id="ARBA00022475"/>
    </source>
</evidence>
<evidence type="ECO:0000256" key="13">
    <source>
        <dbReference type="SAM" id="Phobius"/>
    </source>
</evidence>
<evidence type="ECO:0000256" key="5">
    <source>
        <dbReference type="ARBA" id="ARBA00022448"/>
    </source>
</evidence>
<evidence type="ECO:0000256" key="9">
    <source>
        <dbReference type="ARBA" id="ARBA00022989"/>
    </source>
</evidence>
<dbReference type="InterPro" id="IPR050222">
    <property type="entry name" value="MATE_MdtK"/>
</dbReference>
<comment type="similarity">
    <text evidence="3">Belongs to the multi antimicrobial extrusion (MATE) (TC 2.A.66.1) family.</text>
</comment>
<evidence type="ECO:0000313" key="15">
    <source>
        <dbReference type="Proteomes" id="UP000284178"/>
    </source>
</evidence>
<feature type="transmembrane region" description="Helical" evidence="13">
    <location>
        <begin position="95"/>
        <end position="117"/>
    </location>
</feature>
<dbReference type="NCBIfam" id="TIGR00797">
    <property type="entry name" value="matE"/>
    <property type="match status" value="1"/>
</dbReference>
<dbReference type="PANTHER" id="PTHR43298">
    <property type="entry name" value="MULTIDRUG RESISTANCE PROTEIN NORM-RELATED"/>
    <property type="match status" value="1"/>
</dbReference>
<keyword evidence="5" id="KW-0813">Transport</keyword>
<keyword evidence="11 13" id="KW-0472">Membrane</keyword>
<dbReference type="InterPro" id="IPR048279">
    <property type="entry name" value="MdtK-like"/>
</dbReference>
<gene>
    <name evidence="14" type="ORF">DWY25_11920</name>
</gene>
<evidence type="ECO:0000256" key="2">
    <source>
        <dbReference type="ARBA" id="ARBA00004651"/>
    </source>
</evidence>
<feature type="transmembrane region" description="Helical" evidence="13">
    <location>
        <begin position="318"/>
        <end position="338"/>
    </location>
</feature>
<keyword evidence="10" id="KW-0406">Ion transport</keyword>
<sequence length="452" mass="49258">MENKMGTMPMKKLLMTMSLPIMLSMLIQACYNIVDSMFVARYSQDALAAVSLAFPIQMLIIAVSVGTAVGVNSLLARRLGEGRMEAVNQAGQHGVILALLSSAVFALFGLSGARMFADLFTTSEAIASQAAQYIGIVTVFCFGVFVQIVMERIMQATGNAIYNMVMQGIGALVNIILDPIFIFGLFGLPEMGITGAAIATVTGQILAMVLGAWIIHKKIPFIHLGLHHFHFSLETCRQIYSVGFPAIIMQSVASVMTLGMNMILMPYSELAISVYSVYAKLQQFIFMPVMGMNSALIAIVGYNYGAQKKQRIYQATRYSLIAAAVIMALGTFLFQLAPQTLLGMFNASAEMLEIGIPALKTISLSFVFAGVSIVLCSIFQALDDGMLSLWVSLGRQLILVLPLAWLLSTWGGLNRLWLAFVISEAICMLFSIAMYRRVRVRQIDGLNPDLEA</sequence>
<proteinExistence type="inferred from homology"/>
<dbReference type="GO" id="GO:0006811">
    <property type="term" value="P:monoatomic ion transport"/>
    <property type="evidence" value="ECO:0007669"/>
    <property type="project" value="UniProtKB-KW"/>
</dbReference>
<name>A0A412FW38_9FIRM</name>
<dbReference type="PANTHER" id="PTHR43298:SF2">
    <property type="entry name" value="FMN_FAD EXPORTER YEEO-RELATED"/>
    <property type="match status" value="1"/>
</dbReference>
<evidence type="ECO:0000256" key="1">
    <source>
        <dbReference type="ARBA" id="ARBA00003408"/>
    </source>
</evidence>
<feature type="transmembrane region" description="Helical" evidence="13">
    <location>
        <begin position="358"/>
        <end position="382"/>
    </location>
</feature>
<evidence type="ECO:0000256" key="12">
    <source>
        <dbReference type="ARBA" id="ARBA00031636"/>
    </source>
</evidence>
<keyword evidence="6" id="KW-0050">Antiport</keyword>
<feature type="transmembrane region" description="Helical" evidence="13">
    <location>
        <begin position="389"/>
        <end position="410"/>
    </location>
</feature>
<feature type="transmembrane region" description="Helical" evidence="13">
    <location>
        <begin position="192"/>
        <end position="215"/>
    </location>
</feature>
<organism evidence="14 15">
    <name type="scientific">Holdemania filiformis</name>
    <dbReference type="NCBI Taxonomy" id="61171"/>
    <lineage>
        <taxon>Bacteria</taxon>
        <taxon>Bacillati</taxon>
        <taxon>Bacillota</taxon>
        <taxon>Erysipelotrichia</taxon>
        <taxon>Erysipelotrichales</taxon>
        <taxon>Erysipelotrichaceae</taxon>
        <taxon>Holdemania</taxon>
    </lineage>
</organism>
<dbReference type="EMBL" id="QRUP01000015">
    <property type="protein sequence ID" value="RGR72359.1"/>
    <property type="molecule type" value="Genomic_DNA"/>
</dbReference>
<accession>A0A412FW38</accession>
<comment type="subcellular location">
    <subcellularLocation>
        <location evidence="2">Cell membrane</location>
        <topology evidence="2">Multi-pass membrane protein</topology>
    </subcellularLocation>
</comment>
<feature type="transmembrane region" description="Helical" evidence="13">
    <location>
        <begin position="284"/>
        <end position="306"/>
    </location>
</feature>
<keyword evidence="7" id="KW-1003">Cell membrane</keyword>
<dbReference type="GeneID" id="83016100"/>
<reference evidence="14 15" key="1">
    <citation type="submission" date="2018-08" db="EMBL/GenBank/DDBJ databases">
        <title>A genome reference for cultivated species of the human gut microbiota.</title>
        <authorList>
            <person name="Zou Y."/>
            <person name="Xue W."/>
            <person name="Luo G."/>
        </authorList>
    </citation>
    <scope>NUCLEOTIDE SEQUENCE [LARGE SCALE GENOMIC DNA]</scope>
    <source>
        <strain evidence="14 15">AF24-29</strain>
    </source>
</reference>
<protein>
    <recommendedName>
        <fullName evidence="4">Probable multidrug resistance protein NorM</fullName>
    </recommendedName>
    <alternativeName>
        <fullName evidence="12">Multidrug-efflux transporter</fullName>
    </alternativeName>
</protein>
<feature type="transmembrane region" description="Helical" evidence="13">
    <location>
        <begin position="416"/>
        <end position="435"/>
    </location>
</feature>
<feature type="transmembrane region" description="Helical" evidence="13">
    <location>
        <begin position="53"/>
        <end position="75"/>
    </location>
</feature>
<feature type="transmembrane region" description="Helical" evidence="13">
    <location>
        <begin position="129"/>
        <end position="149"/>
    </location>
</feature>
<dbReference type="GO" id="GO:0042910">
    <property type="term" value="F:xenobiotic transmembrane transporter activity"/>
    <property type="evidence" value="ECO:0007669"/>
    <property type="project" value="InterPro"/>
</dbReference>
<dbReference type="GO" id="GO:0005886">
    <property type="term" value="C:plasma membrane"/>
    <property type="evidence" value="ECO:0007669"/>
    <property type="project" value="UniProtKB-SubCell"/>
</dbReference>
<dbReference type="Proteomes" id="UP000284178">
    <property type="component" value="Unassembled WGS sequence"/>
</dbReference>
<dbReference type="CDD" id="cd13144">
    <property type="entry name" value="MATE_like_4"/>
    <property type="match status" value="1"/>
</dbReference>
<dbReference type="PIRSF" id="PIRSF006603">
    <property type="entry name" value="DinF"/>
    <property type="match status" value="1"/>
</dbReference>
<evidence type="ECO:0000313" key="14">
    <source>
        <dbReference type="EMBL" id="RGR72359.1"/>
    </source>
</evidence>
<evidence type="ECO:0000256" key="11">
    <source>
        <dbReference type="ARBA" id="ARBA00023136"/>
    </source>
</evidence>
<dbReference type="Pfam" id="PF01554">
    <property type="entry name" value="MatE"/>
    <property type="match status" value="2"/>
</dbReference>
<keyword evidence="9 13" id="KW-1133">Transmembrane helix</keyword>
<evidence type="ECO:0000256" key="8">
    <source>
        <dbReference type="ARBA" id="ARBA00022692"/>
    </source>
</evidence>
<feature type="transmembrane region" description="Helical" evidence="13">
    <location>
        <begin position="161"/>
        <end position="186"/>
    </location>
</feature>
<comment type="function">
    <text evidence="1">Multidrug efflux pump.</text>
</comment>
<dbReference type="PROSITE" id="PS51257">
    <property type="entry name" value="PROKAR_LIPOPROTEIN"/>
    <property type="match status" value="1"/>
</dbReference>
<keyword evidence="15" id="KW-1185">Reference proteome</keyword>
<evidence type="ECO:0000256" key="3">
    <source>
        <dbReference type="ARBA" id="ARBA00010199"/>
    </source>
</evidence>
<evidence type="ECO:0000256" key="4">
    <source>
        <dbReference type="ARBA" id="ARBA00020268"/>
    </source>
</evidence>